<gene>
    <name evidence="3" type="ORF">LSINAPIS_LOCUS3171</name>
</gene>
<evidence type="ECO:0000313" key="3">
    <source>
        <dbReference type="EMBL" id="VVC90206.1"/>
    </source>
</evidence>
<dbReference type="Proteomes" id="UP000324832">
    <property type="component" value="Unassembled WGS sequence"/>
</dbReference>
<keyword evidence="4" id="KW-1185">Reference proteome</keyword>
<dbReference type="InterPro" id="IPR036084">
    <property type="entry name" value="Ser_inhib-like_sf"/>
</dbReference>
<evidence type="ECO:0000256" key="1">
    <source>
        <dbReference type="SAM" id="SignalP"/>
    </source>
</evidence>
<dbReference type="SUPFAM" id="SSF57567">
    <property type="entry name" value="Serine protease inhibitors"/>
    <property type="match status" value="1"/>
</dbReference>
<name>A0A5E4PXP6_9NEOP</name>
<keyword evidence="1" id="KW-0732">Signal</keyword>
<sequence>MYSQLFCCVIFLFAVQCYGDPMLCSMNEILDCVFECPPEKSCRNREIKFNCLDVITPCRPKCVCKKGYIRNSQNVCILEDYCEKCNGENEYYSCGPHCDNVCATLHEMNQTHCPIVNIRCNDKCYCRNVLPSQQFQNPVRRTKNTIGACHVHQTRVRLL</sequence>
<evidence type="ECO:0000313" key="4">
    <source>
        <dbReference type="Proteomes" id="UP000324832"/>
    </source>
</evidence>
<dbReference type="EMBL" id="FZQP02000737">
    <property type="protein sequence ID" value="VVC90206.1"/>
    <property type="molecule type" value="Genomic_DNA"/>
</dbReference>
<reference evidence="3 4" key="1">
    <citation type="submission" date="2017-07" db="EMBL/GenBank/DDBJ databases">
        <authorList>
            <person name="Talla V."/>
            <person name="Backstrom N."/>
        </authorList>
    </citation>
    <scope>NUCLEOTIDE SEQUENCE [LARGE SCALE GENOMIC DNA]</scope>
</reference>
<organism evidence="3 4">
    <name type="scientific">Leptidea sinapis</name>
    <dbReference type="NCBI Taxonomy" id="189913"/>
    <lineage>
        <taxon>Eukaryota</taxon>
        <taxon>Metazoa</taxon>
        <taxon>Ecdysozoa</taxon>
        <taxon>Arthropoda</taxon>
        <taxon>Hexapoda</taxon>
        <taxon>Insecta</taxon>
        <taxon>Pterygota</taxon>
        <taxon>Neoptera</taxon>
        <taxon>Endopterygota</taxon>
        <taxon>Lepidoptera</taxon>
        <taxon>Glossata</taxon>
        <taxon>Ditrysia</taxon>
        <taxon>Papilionoidea</taxon>
        <taxon>Pieridae</taxon>
        <taxon>Dismorphiinae</taxon>
        <taxon>Leptidea</taxon>
    </lineage>
</organism>
<proteinExistence type="predicted"/>
<dbReference type="AlphaFoldDB" id="A0A5E4PXP6"/>
<feature type="signal peptide" evidence="1">
    <location>
        <begin position="1"/>
        <end position="19"/>
    </location>
</feature>
<feature type="chain" id="PRO_5022818828" description="TIL domain-containing protein" evidence="1">
    <location>
        <begin position="20"/>
        <end position="159"/>
    </location>
</feature>
<dbReference type="Pfam" id="PF01826">
    <property type="entry name" value="TIL"/>
    <property type="match status" value="1"/>
</dbReference>
<dbReference type="CDD" id="cd19941">
    <property type="entry name" value="TIL"/>
    <property type="match status" value="1"/>
</dbReference>
<feature type="domain" description="TIL" evidence="2">
    <location>
        <begin position="28"/>
        <end position="82"/>
    </location>
</feature>
<accession>A0A5E4PXP6</accession>
<dbReference type="Gene3D" id="2.10.25.10">
    <property type="entry name" value="Laminin"/>
    <property type="match status" value="1"/>
</dbReference>
<protein>
    <recommendedName>
        <fullName evidence="2">TIL domain-containing protein</fullName>
    </recommendedName>
</protein>
<evidence type="ECO:0000259" key="2">
    <source>
        <dbReference type="Pfam" id="PF01826"/>
    </source>
</evidence>
<dbReference type="InterPro" id="IPR002919">
    <property type="entry name" value="TIL_dom"/>
</dbReference>